<evidence type="ECO:0000256" key="4">
    <source>
        <dbReference type="ARBA" id="ARBA00022603"/>
    </source>
</evidence>
<name>Q7M9D3_WOLSU</name>
<dbReference type="InterPro" id="IPR036291">
    <property type="entry name" value="NAD(P)-bd_dom_sf"/>
</dbReference>
<dbReference type="eggNOG" id="COG1648">
    <property type="taxonomic scope" value="Bacteria"/>
</dbReference>
<keyword evidence="9" id="KW-0456">Lyase</keyword>
<dbReference type="InterPro" id="IPR035996">
    <property type="entry name" value="4pyrrol_Methylase_sf"/>
</dbReference>
<keyword evidence="4" id="KW-0489">Methyltransferase</keyword>
<dbReference type="FunFam" id="3.40.1010.10:FF:000001">
    <property type="entry name" value="Siroheme synthase"/>
    <property type="match status" value="1"/>
</dbReference>
<keyword evidence="5" id="KW-0808">Transferase</keyword>
<evidence type="ECO:0000313" key="17">
    <source>
        <dbReference type="EMBL" id="CAE10105.1"/>
    </source>
</evidence>
<dbReference type="Pfam" id="PF14824">
    <property type="entry name" value="Sirohm_synth_M"/>
    <property type="match status" value="1"/>
</dbReference>
<dbReference type="GO" id="GO:0051287">
    <property type="term" value="F:NAD binding"/>
    <property type="evidence" value="ECO:0007669"/>
    <property type="project" value="InterPro"/>
</dbReference>
<dbReference type="SUPFAM" id="SSF53790">
    <property type="entry name" value="Tetrapyrrole methylase"/>
    <property type="match status" value="1"/>
</dbReference>
<feature type="domain" description="Siroheme synthase central" evidence="16">
    <location>
        <begin position="112"/>
        <end position="138"/>
    </location>
</feature>
<dbReference type="GO" id="GO:0051266">
    <property type="term" value="F:sirohydrochlorin ferrochelatase activity"/>
    <property type="evidence" value="ECO:0007669"/>
    <property type="project" value="InterPro"/>
</dbReference>
<dbReference type="InterPro" id="IPR014776">
    <property type="entry name" value="4pyrrole_Mease_sub2"/>
</dbReference>
<feature type="active site" description="Proton acceptor" evidence="14">
    <location>
        <position position="206"/>
    </location>
</feature>
<gene>
    <name evidence="17" type="primary">CYSG</name>
    <name evidence="17" type="ordered locus">WS1003</name>
</gene>
<dbReference type="Gene3D" id="3.30.950.10">
    <property type="entry name" value="Methyltransferase, Cobalt-precorrin-4 Transmethylase, Domain 2"/>
    <property type="match status" value="1"/>
</dbReference>
<evidence type="ECO:0000313" key="18">
    <source>
        <dbReference type="Proteomes" id="UP000000422"/>
    </source>
</evidence>
<dbReference type="STRING" id="273121.WS1003"/>
<evidence type="ECO:0000256" key="12">
    <source>
        <dbReference type="ARBA" id="ARBA00025705"/>
    </source>
</evidence>
<comment type="similarity">
    <text evidence="2">Belongs to the precorrin methyltransferase family.</text>
</comment>
<feature type="domain" description="Tetrapyrrole methylase" evidence="15">
    <location>
        <begin position="175"/>
        <end position="384"/>
    </location>
</feature>
<organism evidence="18">
    <name type="scientific">Wolinella succinogenes (strain ATCC 29543 / DSM 1740 / CCUG 13145 / JCM 31913 / LMG 7466 / NCTC 11488 / FDC 602W)</name>
    <name type="common">Vibrio succinogenes</name>
    <dbReference type="NCBI Taxonomy" id="273121"/>
    <lineage>
        <taxon>Bacteria</taxon>
        <taxon>Pseudomonadati</taxon>
        <taxon>Campylobacterota</taxon>
        <taxon>Epsilonproteobacteria</taxon>
        <taxon>Campylobacterales</taxon>
        <taxon>Helicobacteraceae</taxon>
        <taxon>Wolinella</taxon>
    </lineage>
</organism>
<keyword evidence="6" id="KW-0949">S-adenosyl-L-methionine</keyword>
<dbReference type="GO" id="GO:0009236">
    <property type="term" value="P:cobalamin biosynthetic process"/>
    <property type="evidence" value="ECO:0007669"/>
    <property type="project" value="UniProtKB-KW"/>
</dbReference>
<keyword evidence="11" id="KW-0511">Multifunctional enzyme</keyword>
<keyword evidence="8" id="KW-0520">NAD</keyword>
<dbReference type="PANTHER" id="PTHR45790:SF3">
    <property type="entry name" value="S-ADENOSYL-L-METHIONINE-DEPENDENT UROPORPHYRINOGEN III METHYLTRANSFERASE, CHLOROPLASTIC"/>
    <property type="match status" value="1"/>
</dbReference>
<comment type="catalytic activity">
    <reaction evidence="13">
        <text>precorrin-2 + NAD(+) = sirohydrochlorin + NADH + 2 H(+)</text>
        <dbReference type="Rhea" id="RHEA:15613"/>
        <dbReference type="ChEBI" id="CHEBI:15378"/>
        <dbReference type="ChEBI" id="CHEBI:57540"/>
        <dbReference type="ChEBI" id="CHEBI:57945"/>
        <dbReference type="ChEBI" id="CHEBI:58351"/>
        <dbReference type="ChEBI" id="CHEBI:58827"/>
        <dbReference type="EC" id="1.3.1.76"/>
    </reaction>
</comment>
<dbReference type="Pfam" id="PF13241">
    <property type="entry name" value="NAD_binding_7"/>
    <property type="match status" value="1"/>
</dbReference>
<dbReference type="InterPro" id="IPR012409">
    <property type="entry name" value="Sirohaem_synth"/>
</dbReference>
<keyword evidence="10" id="KW-0627">Porphyrin biosynthesis</keyword>
<accession>Q7M9D3</accession>
<reference evidence="17 18" key="1">
    <citation type="journal article" date="2003" name="Proc. Natl. Acad. Sci. U.S.A.">
        <title>Complete genome sequence and analysis of Wolinella succinogenes.</title>
        <authorList>
            <person name="Baar C."/>
            <person name="Eppinger M."/>
            <person name="Raddatz G."/>
            <person name="Simon JM."/>
            <person name="Lanz C."/>
            <person name="Klimmek O."/>
            <person name="Nandakumar R."/>
            <person name="Gross R."/>
            <person name="Rosinus A."/>
            <person name="Keller H."/>
            <person name="Jagtap P."/>
            <person name="Linke B."/>
            <person name="Meyer F."/>
            <person name="Lederer H."/>
            <person name="Schuster S.C."/>
        </authorList>
    </citation>
    <scope>NUCLEOTIDE SEQUENCE [LARGE SCALE GENOMIC DNA]</scope>
    <source>
        <strain evidence="18">ATCC 29543 / DSM 1740 / CCUG 13145 / JCM 31913 / LMG 7466 / NCTC 11488 / FDC 602W</strain>
    </source>
</reference>
<evidence type="ECO:0000256" key="8">
    <source>
        <dbReference type="ARBA" id="ARBA00023027"/>
    </source>
</evidence>
<dbReference type="KEGG" id="wsu:WS1003"/>
<evidence type="ECO:0000256" key="10">
    <source>
        <dbReference type="ARBA" id="ARBA00023244"/>
    </source>
</evidence>
<dbReference type="InterPro" id="IPR014777">
    <property type="entry name" value="4pyrrole_Mease_sub1"/>
</dbReference>
<keyword evidence="3" id="KW-0169">Cobalamin biosynthesis</keyword>
<evidence type="ECO:0000256" key="13">
    <source>
        <dbReference type="ARBA" id="ARBA00047561"/>
    </source>
</evidence>
<dbReference type="SUPFAM" id="SSF51735">
    <property type="entry name" value="NAD(P)-binding Rossmann-fold domains"/>
    <property type="match status" value="1"/>
</dbReference>
<evidence type="ECO:0000256" key="9">
    <source>
        <dbReference type="ARBA" id="ARBA00023239"/>
    </source>
</evidence>
<dbReference type="Proteomes" id="UP000000422">
    <property type="component" value="Chromosome"/>
</dbReference>
<dbReference type="GO" id="GO:0032259">
    <property type="term" value="P:methylation"/>
    <property type="evidence" value="ECO:0007669"/>
    <property type="project" value="UniProtKB-KW"/>
</dbReference>
<keyword evidence="7" id="KW-0560">Oxidoreductase</keyword>
<dbReference type="Gene3D" id="3.40.1010.10">
    <property type="entry name" value="Cobalt-precorrin-4 Transmethylase, Domain 1"/>
    <property type="match status" value="1"/>
</dbReference>
<dbReference type="SMR" id="Q7M9D3"/>
<feature type="active site" description="Proton donor" evidence="14">
    <location>
        <position position="228"/>
    </location>
</feature>
<evidence type="ECO:0000256" key="3">
    <source>
        <dbReference type="ARBA" id="ARBA00022573"/>
    </source>
</evidence>
<dbReference type="HOGENOM" id="CLU_011276_2_1_7"/>
<evidence type="ECO:0000256" key="2">
    <source>
        <dbReference type="ARBA" id="ARBA00005879"/>
    </source>
</evidence>
<dbReference type="Pfam" id="PF00590">
    <property type="entry name" value="TP_methylase"/>
    <property type="match status" value="1"/>
</dbReference>
<evidence type="ECO:0000256" key="5">
    <source>
        <dbReference type="ARBA" id="ARBA00022679"/>
    </source>
</evidence>
<dbReference type="InterPro" id="IPR006366">
    <property type="entry name" value="CobA/CysG_C"/>
</dbReference>
<dbReference type="EMBL" id="BX571659">
    <property type="protein sequence ID" value="CAE10105.1"/>
    <property type="molecule type" value="Genomic_DNA"/>
</dbReference>
<keyword evidence="18" id="KW-1185">Reference proteome</keyword>
<dbReference type="InterPro" id="IPR050161">
    <property type="entry name" value="Siro_Cobalamin_biosynth"/>
</dbReference>
<evidence type="ECO:0000256" key="1">
    <source>
        <dbReference type="ARBA" id="ARBA00005010"/>
    </source>
</evidence>
<evidence type="ECO:0000256" key="7">
    <source>
        <dbReference type="ARBA" id="ARBA00023002"/>
    </source>
</evidence>
<dbReference type="InterPro" id="IPR000878">
    <property type="entry name" value="4pyrrol_Mease"/>
</dbReference>
<evidence type="ECO:0000256" key="6">
    <source>
        <dbReference type="ARBA" id="ARBA00022691"/>
    </source>
</evidence>
<evidence type="ECO:0000256" key="14">
    <source>
        <dbReference type="PIRSR" id="PIRSR036426-1"/>
    </source>
</evidence>
<dbReference type="Gene3D" id="3.30.160.110">
    <property type="entry name" value="Siroheme synthase, domain 2"/>
    <property type="match status" value="1"/>
</dbReference>
<sequence length="421" mass="45870">MNPLPLALTPKKILLIGAGKVAAQKARAILESDCPLFILAKEVRDDYFLDKEVKLAPFSPQELEGFDLIIDATGDEALGRWLWEHKKEYRYWLNVVDVPALCDFYFSATVRRGDLCVSVSSGGASPTLAQGVRDKIARFLPSLLAPLLNRLKEERQKGRIDPKSALPSIQKALGKVFLIGCGPHSVGNLTLKALETIEILDVALIDALVGEEILNLLSPQCLQISVSKQKGCHSYTQEEINGLMLRYAKEGLNVGRLKGGDPMVFGRVAEEAGFLMEQGIEVELLSGVTSFLAGCLQSGITPTLRGVSAGALVVSAHLKESRFHDEWLAWLKDSPYTLVVLMAHSFAREITLGAKNRGVPLTIPAAFVSKIDSPSPKSVIGNLGCLEEMAKECEKPAILVIGEAVKESLRMPYVGERVILE</sequence>
<dbReference type="InterPro" id="IPR028281">
    <property type="entry name" value="Sirohaem_synthase_central"/>
</dbReference>
<dbReference type="AlphaFoldDB" id="Q7M9D3"/>
<evidence type="ECO:0000256" key="11">
    <source>
        <dbReference type="ARBA" id="ARBA00023268"/>
    </source>
</evidence>
<dbReference type="Gene3D" id="3.40.50.720">
    <property type="entry name" value="NAD(P)-binding Rossmann-like Domain"/>
    <property type="match status" value="2"/>
</dbReference>
<dbReference type="NCBIfam" id="TIGR01469">
    <property type="entry name" value="cobA_cysG_Cterm"/>
    <property type="match status" value="1"/>
</dbReference>
<evidence type="ECO:0000259" key="16">
    <source>
        <dbReference type="Pfam" id="PF14824"/>
    </source>
</evidence>
<comment type="pathway">
    <text evidence="1">Porphyrin-containing compound metabolism; siroheme biosynthesis; sirohydrochlorin from precorrin-2: step 1/1.</text>
</comment>
<dbReference type="NCBIfam" id="TIGR01470">
    <property type="entry name" value="cysG_Nterm"/>
    <property type="match status" value="1"/>
</dbReference>
<evidence type="ECO:0000259" key="15">
    <source>
        <dbReference type="Pfam" id="PF00590"/>
    </source>
</evidence>
<dbReference type="SUPFAM" id="SSF75615">
    <property type="entry name" value="Siroheme synthase middle domains-like"/>
    <property type="match status" value="1"/>
</dbReference>
<comment type="pathway">
    <text evidence="12">Porphyrin-containing compound metabolism; siroheme biosynthesis; precorrin-2 from uroporphyrinogen III: step 1/1.</text>
</comment>
<dbReference type="PIRSF" id="PIRSF036426">
    <property type="entry name" value="Sirohaem_synth"/>
    <property type="match status" value="1"/>
</dbReference>
<dbReference type="UniPathway" id="UPA00262">
    <property type="reaction ID" value="UER00211"/>
</dbReference>
<dbReference type="GO" id="GO:0043115">
    <property type="term" value="F:precorrin-2 dehydrogenase activity"/>
    <property type="evidence" value="ECO:0007669"/>
    <property type="project" value="UniProtKB-EC"/>
</dbReference>
<dbReference type="eggNOG" id="COG0007">
    <property type="taxonomic scope" value="Bacteria"/>
</dbReference>
<dbReference type="PANTHER" id="PTHR45790">
    <property type="entry name" value="SIROHEME SYNTHASE-RELATED"/>
    <property type="match status" value="1"/>
</dbReference>
<dbReference type="GO" id="GO:0019354">
    <property type="term" value="P:siroheme biosynthetic process"/>
    <property type="evidence" value="ECO:0007669"/>
    <property type="project" value="UniProtKB-UniPathway"/>
</dbReference>
<proteinExistence type="inferred from homology"/>
<dbReference type="GO" id="GO:0004851">
    <property type="term" value="F:uroporphyrin-III C-methyltransferase activity"/>
    <property type="evidence" value="ECO:0007669"/>
    <property type="project" value="InterPro"/>
</dbReference>
<dbReference type="InterPro" id="IPR006367">
    <property type="entry name" value="Sirohaem_synthase_N"/>
</dbReference>
<dbReference type="RefSeq" id="WP_011138899.1">
    <property type="nucleotide sequence ID" value="NC_005090.1"/>
</dbReference>
<protein>
    <submittedName>
        <fullName evidence="17">SIROHEME SYNTHASE</fullName>
    </submittedName>
</protein>